<dbReference type="Pfam" id="PF02518">
    <property type="entry name" value="HATPase_c"/>
    <property type="match status" value="1"/>
</dbReference>
<dbReference type="PANTHER" id="PTHR24421:SF37">
    <property type="entry name" value="SENSOR HISTIDINE KINASE NARS"/>
    <property type="match status" value="1"/>
</dbReference>
<organism evidence="11 12">
    <name type="scientific">Gordonia sputi NBRC 100414</name>
    <dbReference type="NCBI Taxonomy" id="1089453"/>
    <lineage>
        <taxon>Bacteria</taxon>
        <taxon>Bacillati</taxon>
        <taxon>Actinomycetota</taxon>
        <taxon>Actinomycetes</taxon>
        <taxon>Mycobacteriales</taxon>
        <taxon>Gordoniaceae</taxon>
        <taxon>Gordonia</taxon>
    </lineage>
</organism>
<reference evidence="11 12" key="1">
    <citation type="submission" date="2012-02" db="EMBL/GenBank/DDBJ databases">
        <title>Whole genome shotgun sequence of Gordonia sputi NBRC 100414.</title>
        <authorList>
            <person name="Yoshida I."/>
            <person name="Hosoyama A."/>
            <person name="Tsuchikane K."/>
            <person name="Katsumata H."/>
            <person name="Yamazaki S."/>
            <person name="Fujita N."/>
        </authorList>
    </citation>
    <scope>NUCLEOTIDE SEQUENCE [LARGE SCALE GENOMIC DNA]</scope>
    <source>
        <strain evidence="11 12">NBRC 100414</strain>
    </source>
</reference>
<feature type="transmembrane region" description="Helical" evidence="9">
    <location>
        <begin position="157"/>
        <end position="178"/>
    </location>
</feature>
<dbReference type="SUPFAM" id="SSF55874">
    <property type="entry name" value="ATPase domain of HSP90 chaperone/DNA topoisomerase II/histidine kinase"/>
    <property type="match status" value="1"/>
</dbReference>
<feature type="transmembrane region" description="Helical" evidence="9">
    <location>
        <begin position="74"/>
        <end position="94"/>
    </location>
</feature>
<feature type="transmembrane region" description="Helical" evidence="9">
    <location>
        <begin position="106"/>
        <end position="125"/>
    </location>
</feature>
<evidence type="ECO:0000256" key="3">
    <source>
        <dbReference type="ARBA" id="ARBA00022679"/>
    </source>
</evidence>
<feature type="transmembrane region" description="Helical" evidence="9">
    <location>
        <begin position="184"/>
        <end position="204"/>
    </location>
</feature>
<keyword evidence="6 9" id="KW-1133">Transmembrane helix</keyword>
<dbReference type="InterPro" id="IPR050482">
    <property type="entry name" value="Sensor_HK_TwoCompSys"/>
</dbReference>
<evidence type="ECO:0000256" key="6">
    <source>
        <dbReference type="ARBA" id="ARBA00022989"/>
    </source>
</evidence>
<evidence type="ECO:0000256" key="2">
    <source>
        <dbReference type="ARBA" id="ARBA00022475"/>
    </source>
</evidence>
<evidence type="ECO:0000256" key="5">
    <source>
        <dbReference type="ARBA" id="ARBA00022777"/>
    </source>
</evidence>
<keyword evidence="4 9" id="KW-0812">Transmembrane</keyword>
<evidence type="ECO:0000256" key="7">
    <source>
        <dbReference type="ARBA" id="ARBA00023012"/>
    </source>
</evidence>
<evidence type="ECO:0000313" key="12">
    <source>
        <dbReference type="Proteomes" id="UP000005845"/>
    </source>
</evidence>
<feature type="transmembrane region" description="Helical" evidence="9">
    <location>
        <begin position="131"/>
        <end position="150"/>
    </location>
</feature>
<comment type="subcellular location">
    <subcellularLocation>
        <location evidence="1">Cell membrane</location>
        <topology evidence="1">Multi-pass membrane protein</topology>
    </subcellularLocation>
</comment>
<dbReference type="Gene3D" id="3.30.565.10">
    <property type="entry name" value="Histidine kinase-like ATPase, C-terminal domain"/>
    <property type="match status" value="1"/>
</dbReference>
<keyword evidence="5 11" id="KW-0418">Kinase</keyword>
<evidence type="ECO:0000256" key="8">
    <source>
        <dbReference type="ARBA" id="ARBA00023136"/>
    </source>
</evidence>
<accession>H5U0Y3</accession>
<evidence type="ECO:0000256" key="4">
    <source>
        <dbReference type="ARBA" id="ARBA00022692"/>
    </source>
</evidence>
<sequence length="447" mass="47949">MTRPSLFRRLSYGRSGNPDGQAPQLGLTELIDEPRISEILIDHALLGVRVQVVLRMLLSVFVLATVLLDPPADGAAFCIVVAVLYAVWCLAGVLAASRIRVGMIRFAWLALFVDLAVLVVLIVVASRSDQVSWTSDVLVNGFVAIPMIAATQLRPRVCALVVIPTVVVYFLASALARVPNGEPWSLIAMRTLVVAILALGSVMLSTVQRSRVSTIGSLAAQRARLLDETVRIEERERRDLAEHLHDGALQYVLGARQELDAARDGTDPDALARVDTALREASRLLRSTLGELHPAVLEQGGLAAAVTDLAASVEQRAPLTISVDTVGWPSDLRTTSDPMLFATARELLTNVVKHADAHTVELSVEFDDGTARVIVVDDGRGVDESTLDRRVAEGHIGLVSRRVRLEQQGGSLTVTRRPGGGTAAIAEVPVVDVGARAQSNVDPLSEP</sequence>
<name>H5U0Y3_9ACTN</name>
<keyword evidence="8 9" id="KW-0472">Membrane</keyword>
<dbReference type="eggNOG" id="COG4585">
    <property type="taxonomic scope" value="Bacteria"/>
</dbReference>
<dbReference type="GO" id="GO:0000160">
    <property type="term" value="P:phosphorelay signal transduction system"/>
    <property type="evidence" value="ECO:0007669"/>
    <property type="project" value="UniProtKB-KW"/>
</dbReference>
<protein>
    <submittedName>
        <fullName evidence="11">Putative two-component histidine kinase</fullName>
    </submittedName>
</protein>
<dbReference type="GO" id="GO:0016301">
    <property type="term" value="F:kinase activity"/>
    <property type="evidence" value="ECO:0007669"/>
    <property type="project" value="UniProtKB-KW"/>
</dbReference>
<evidence type="ECO:0000256" key="9">
    <source>
        <dbReference type="SAM" id="Phobius"/>
    </source>
</evidence>
<feature type="transmembrane region" description="Helical" evidence="9">
    <location>
        <begin position="52"/>
        <end position="68"/>
    </location>
</feature>
<keyword evidence="7" id="KW-0902">Two-component regulatory system</keyword>
<keyword evidence="3" id="KW-0808">Transferase</keyword>
<dbReference type="InterPro" id="IPR005467">
    <property type="entry name" value="His_kinase_dom"/>
</dbReference>
<dbReference type="EMBL" id="BAFC01000065">
    <property type="protein sequence ID" value="GAB39391.1"/>
    <property type="molecule type" value="Genomic_DNA"/>
</dbReference>
<dbReference type="AlphaFoldDB" id="H5U0Y3"/>
<dbReference type="PANTHER" id="PTHR24421">
    <property type="entry name" value="NITRATE/NITRITE SENSOR PROTEIN NARX-RELATED"/>
    <property type="match status" value="1"/>
</dbReference>
<dbReference type="InterPro" id="IPR003594">
    <property type="entry name" value="HATPase_dom"/>
</dbReference>
<evidence type="ECO:0000259" key="10">
    <source>
        <dbReference type="PROSITE" id="PS50109"/>
    </source>
</evidence>
<dbReference type="PROSITE" id="PS50109">
    <property type="entry name" value="HIS_KIN"/>
    <property type="match status" value="1"/>
</dbReference>
<keyword evidence="12" id="KW-1185">Reference proteome</keyword>
<dbReference type="GO" id="GO:0005886">
    <property type="term" value="C:plasma membrane"/>
    <property type="evidence" value="ECO:0007669"/>
    <property type="project" value="UniProtKB-SubCell"/>
</dbReference>
<dbReference type="CDD" id="cd16917">
    <property type="entry name" value="HATPase_UhpB-NarQ-NarX-like"/>
    <property type="match status" value="1"/>
</dbReference>
<proteinExistence type="predicted"/>
<keyword evidence="2" id="KW-1003">Cell membrane</keyword>
<feature type="domain" description="Histidine kinase" evidence="10">
    <location>
        <begin position="340"/>
        <end position="432"/>
    </location>
</feature>
<dbReference type="Proteomes" id="UP000005845">
    <property type="component" value="Unassembled WGS sequence"/>
</dbReference>
<dbReference type="InterPro" id="IPR036890">
    <property type="entry name" value="HATPase_C_sf"/>
</dbReference>
<dbReference type="SMART" id="SM00387">
    <property type="entry name" value="HATPase_c"/>
    <property type="match status" value="1"/>
</dbReference>
<comment type="caution">
    <text evidence="11">The sequence shown here is derived from an EMBL/GenBank/DDBJ whole genome shotgun (WGS) entry which is preliminary data.</text>
</comment>
<evidence type="ECO:0000256" key="1">
    <source>
        <dbReference type="ARBA" id="ARBA00004651"/>
    </source>
</evidence>
<dbReference type="RefSeq" id="WP_005206088.1">
    <property type="nucleotide sequence ID" value="NZ_BAFC01000065.1"/>
</dbReference>
<gene>
    <name evidence="11" type="ORF">GOSPT_065_00070</name>
</gene>
<evidence type="ECO:0000313" key="11">
    <source>
        <dbReference type="EMBL" id="GAB39391.1"/>
    </source>
</evidence>